<organism evidence="2 3">
    <name type="scientific">Caerostris extrusa</name>
    <name type="common">Bark spider</name>
    <name type="synonym">Caerostris bankana</name>
    <dbReference type="NCBI Taxonomy" id="172846"/>
    <lineage>
        <taxon>Eukaryota</taxon>
        <taxon>Metazoa</taxon>
        <taxon>Ecdysozoa</taxon>
        <taxon>Arthropoda</taxon>
        <taxon>Chelicerata</taxon>
        <taxon>Arachnida</taxon>
        <taxon>Araneae</taxon>
        <taxon>Araneomorphae</taxon>
        <taxon>Entelegynae</taxon>
        <taxon>Araneoidea</taxon>
        <taxon>Araneidae</taxon>
        <taxon>Caerostris</taxon>
    </lineage>
</organism>
<evidence type="ECO:0000256" key="1">
    <source>
        <dbReference type="SAM" id="MobiDB-lite"/>
    </source>
</evidence>
<name>A0AAV4YFX1_CAEEX</name>
<feature type="region of interest" description="Disordered" evidence="1">
    <location>
        <begin position="1"/>
        <end position="26"/>
    </location>
</feature>
<comment type="caution">
    <text evidence="2">The sequence shown here is derived from an EMBL/GenBank/DDBJ whole genome shotgun (WGS) entry which is preliminary data.</text>
</comment>
<sequence>MKGFSPDSRKGVARGDGSAPSLSGYTSELANCSEPAIGIKNANIEDTSRQDRTSIQRTQPLNMCYPVPGPFQTPFLTTGTDATEDPD</sequence>
<accession>A0AAV4YFX1</accession>
<dbReference type="EMBL" id="BPLR01019229">
    <property type="protein sequence ID" value="GIZ05170.1"/>
    <property type="molecule type" value="Genomic_DNA"/>
</dbReference>
<evidence type="ECO:0000313" key="2">
    <source>
        <dbReference type="EMBL" id="GIZ05170.1"/>
    </source>
</evidence>
<protein>
    <submittedName>
        <fullName evidence="2">Uncharacterized protein</fullName>
    </submittedName>
</protein>
<dbReference type="AlphaFoldDB" id="A0AAV4YFX1"/>
<gene>
    <name evidence="2" type="ORF">CEXT_120141</name>
</gene>
<evidence type="ECO:0000313" key="3">
    <source>
        <dbReference type="Proteomes" id="UP001054945"/>
    </source>
</evidence>
<keyword evidence="3" id="KW-1185">Reference proteome</keyword>
<proteinExistence type="predicted"/>
<feature type="region of interest" description="Disordered" evidence="1">
    <location>
        <begin position="60"/>
        <end position="87"/>
    </location>
</feature>
<reference evidence="2 3" key="1">
    <citation type="submission" date="2021-06" db="EMBL/GenBank/DDBJ databases">
        <title>Caerostris extrusa draft genome.</title>
        <authorList>
            <person name="Kono N."/>
            <person name="Arakawa K."/>
        </authorList>
    </citation>
    <scope>NUCLEOTIDE SEQUENCE [LARGE SCALE GENOMIC DNA]</scope>
</reference>
<dbReference type="Proteomes" id="UP001054945">
    <property type="component" value="Unassembled WGS sequence"/>
</dbReference>